<accession>A0A919JTW6</accession>
<dbReference type="Proteomes" id="UP000636960">
    <property type="component" value="Unassembled WGS sequence"/>
</dbReference>
<dbReference type="EMBL" id="BOMV01000007">
    <property type="protein sequence ID" value="GIE93317.1"/>
    <property type="molecule type" value="Genomic_DNA"/>
</dbReference>
<proteinExistence type="predicted"/>
<evidence type="ECO:0000313" key="1">
    <source>
        <dbReference type="EMBL" id="GIE93317.1"/>
    </source>
</evidence>
<sequence>MTTTSPSNTNPPTVTVWHVYFIGFQFNAGVGMGFSNTELPLSFPIEAMDDIRFVEQHLSSKGYSRPVVMGFALLRQEPAPAPREHKL</sequence>
<protein>
    <submittedName>
        <fullName evidence="1">Uncharacterized protein</fullName>
    </submittedName>
</protein>
<name>A0A919JTW6_9ACTN</name>
<dbReference type="AlphaFoldDB" id="A0A919JTW6"/>
<evidence type="ECO:0000313" key="2">
    <source>
        <dbReference type="Proteomes" id="UP000636960"/>
    </source>
</evidence>
<gene>
    <name evidence="1" type="ORF">Ari01nite_07820</name>
</gene>
<keyword evidence="2" id="KW-1185">Reference proteome</keyword>
<dbReference type="RefSeq" id="WP_203779412.1">
    <property type="nucleotide sequence ID" value="NZ_BOMV01000007.1"/>
</dbReference>
<comment type="caution">
    <text evidence="1">The sequence shown here is derived from an EMBL/GenBank/DDBJ whole genome shotgun (WGS) entry which is preliminary data.</text>
</comment>
<reference evidence="1" key="1">
    <citation type="submission" date="2021-01" db="EMBL/GenBank/DDBJ databases">
        <title>Whole genome shotgun sequence of Actinoplanes rishiriensis NBRC 108556.</title>
        <authorList>
            <person name="Komaki H."/>
            <person name="Tamura T."/>
        </authorList>
    </citation>
    <scope>NUCLEOTIDE SEQUENCE</scope>
    <source>
        <strain evidence="1">NBRC 108556</strain>
    </source>
</reference>
<organism evidence="1 2">
    <name type="scientific">Paractinoplanes rishiriensis</name>
    <dbReference type="NCBI Taxonomy" id="1050105"/>
    <lineage>
        <taxon>Bacteria</taxon>
        <taxon>Bacillati</taxon>
        <taxon>Actinomycetota</taxon>
        <taxon>Actinomycetes</taxon>
        <taxon>Micromonosporales</taxon>
        <taxon>Micromonosporaceae</taxon>
        <taxon>Paractinoplanes</taxon>
    </lineage>
</organism>